<organism evidence="2 3">
    <name type="scientific">Ceutorhynchus assimilis</name>
    <name type="common">cabbage seed weevil</name>
    <dbReference type="NCBI Taxonomy" id="467358"/>
    <lineage>
        <taxon>Eukaryota</taxon>
        <taxon>Metazoa</taxon>
        <taxon>Ecdysozoa</taxon>
        <taxon>Arthropoda</taxon>
        <taxon>Hexapoda</taxon>
        <taxon>Insecta</taxon>
        <taxon>Pterygota</taxon>
        <taxon>Neoptera</taxon>
        <taxon>Endopterygota</taxon>
        <taxon>Coleoptera</taxon>
        <taxon>Polyphaga</taxon>
        <taxon>Cucujiformia</taxon>
        <taxon>Curculionidae</taxon>
        <taxon>Ceutorhynchinae</taxon>
        <taxon>Ceutorhynchus</taxon>
    </lineage>
</organism>
<proteinExistence type="predicted"/>
<gene>
    <name evidence="2" type="ORF">CEUTPL_LOCUS5662</name>
</gene>
<name>A0A9N9MLP1_9CUCU</name>
<evidence type="ECO:0000313" key="2">
    <source>
        <dbReference type="EMBL" id="CAG9765043.1"/>
    </source>
</evidence>
<dbReference type="AlphaFoldDB" id="A0A9N9MLP1"/>
<accession>A0A9N9MLP1</accession>
<protein>
    <submittedName>
        <fullName evidence="2">Uncharacterized protein</fullName>
    </submittedName>
</protein>
<dbReference type="EMBL" id="OU892278">
    <property type="protein sequence ID" value="CAG9765043.1"/>
    <property type="molecule type" value="Genomic_DNA"/>
</dbReference>
<feature type="region of interest" description="Disordered" evidence="1">
    <location>
        <begin position="1"/>
        <end position="21"/>
    </location>
</feature>
<evidence type="ECO:0000313" key="3">
    <source>
        <dbReference type="Proteomes" id="UP001152799"/>
    </source>
</evidence>
<sequence>MTPTAGGVTSPTSGVTSPTSSMTPTYWQGLGFGFWMSHDGEYSHEGYSQKY</sequence>
<evidence type="ECO:0000256" key="1">
    <source>
        <dbReference type="SAM" id="MobiDB-lite"/>
    </source>
</evidence>
<keyword evidence="3" id="KW-1185">Reference proteome</keyword>
<reference evidence="2" key="1">
    <citation type="submission" date="2022-01" db="EMBL/GenBank/DDBJ databases">
        <authorList>
            <person name="King R."/>
        </authorList>
    </citation>
    <scope>NUCLEOTIDE SEQUENCE</scope>
</reference>
<dbReference type="Proteomes" id="UP001152799">
    <property type="component" value="Chromosome 2"/>
</dbReference>